<protein>
    <recommendedName>
        <fullName evidence="8 15">Transketolase</fullName>
        <ecNumber evidence="7 15">2.2.1.1</ecNumber>
    </recommendedName>
</protein>
<dbReference type="FunFam" id="3.40.50.970:FF:000045">
    <property type="entry name" value="Transketolase"/>
    <property type="match status" value="1"/>
</dbReference>
<dbReference type="EMBL" id="NUWJ01000202">
    <property type="protein sequence ID" value="PFK12625.1"/>
    <property type="molecule type" value="Genomic_DNA"/>
</dbReference>
<organism evidence="23 24">
    <name type="scientific">Bacillus cereus</name>
    <dbReference type="NCBI Taxonomy" id="1396"/>
    <lineage>
        <taxon>Bacteria</taxon>
        <taxon>Bacillati</taxon>
        <taxon>Bacillota</taxon>
        <taxon>Bacilli</taxon>
        <taxon>Bacillales</taxon>
        <taxon>Bacillaceae</taxon>
        <taxon>Bacillus</taxon>
        <taxon>Bacillus cereus group</taxon>
    </lineage>
</organism>
<dbReference type="GO" id="GO:0004802">
    <property type="term" value="F:transketolase activity"/>
    <property type="evidence" value="ECO:0007669"/>
    <property type="project" value="UniProtKB-UniRule"/>
</dbReference>
<dbReference type="PANTHER" id="PTHR43522">
    <property type="entry name" value="TRANSKETOLASE"/>
    <property type="match status" value="1"/>
</dbReference>
<dbReference type="GO" id="GO:0006098">
    <property type="term" value="P:pentose-phosphate shunt"/>
    <property type="evidence" value="ECO:0007669"/>
    <property type="project" value="TreeGrafter"/>
</dbReference>
<feature type="binding site" evidence="17">
    <location>
        <position position="383"/>
    </location>
    <ligand>
        <name>substrate</name>
    </ligand>
</feature>
<dbReference type="InterPro" id="IPR049557">
    <property type="entry name" value="Transketolase_CS"/>
</dbReference>
<evidence type="ECO:0000313" key="23">
    <source>
        <dbReference type="EMBL" id="PFK12625.1"/>
    </source>
</evidence>
<accession>A0A9X6WXE3</accession>
<feature type="binding site" evidence="19">
    <location>
        <position position="157"/>
    </location>
    <ligand>
        <name>Mg(2+)</name>
        <dbReference type="ChEBI" id="CHEBI:18420"/>
    </ligand>
</feature>
<dbReference type="Pfam" id="PF02779">
    <property type="entry name" value="Transket_pyr"/>
    <property type="match status" value="1"/>
</dbReference>
<feature type="binding site" evidence="17">
    <location>
        <position position="519"/>
    </location>
    <ligand>
        <name>substrate</name>
    </ligand>
</feature>
<comment type="cofactor">
    <cofactor evidence="19">
        <name>Mg(2+)</name>
        <dbReference type="ChEBI" id="CHEBI:18420"/>
    </cofactor>
    <text evidence="19">Binds 1 Mg(2+) ion per subunit. Can also utilize other divalent metal cations, such as Ca(2+), Mn(2+) and Co(2+).</text>
</comment>
<keyword evidence="9 21" id="KW-0808">Transferase</keyword>
<dbReference type="PANTHER" id="PTHR43522:SF2">
    <property type="entry name" value="TRANSKETOLASE 1-RELATED"/>
    <property type="match status" value="1"/>
</dbReference>
<keyword evidence="13 18" id="KW-0786">Thiamine pyrophosphate</keyword>
<feature type="binding site" evidence="18">
    <location>
        <begin position="116"/>
        <end position="118"/>
    </location>
    <ligand>
        <name>thiamine diphosphate</name>
        <dbReference type="ChEBI" id="CHEBI:58937"/>
    </ligand>
</feature>
<feature type="binding site" evidence="18">
    <location>
        <position position="187"/>
    </location>
    <ligand>
        <name>thiamine diphosphate</name>
        <dbReference type="ChEBI" id="CHEBI:58937"/>
    </ligand>
</feature>
<feature type="binding site" evidence="17">
    <location>
        <position position="28"/>
    </location>
    <ligand>
        <name>substrate</name>
    </ligand>
</feature>
<dbReference type="Gene3D" id="3.40.50.920">
    <property type="match status" value="1"/>
</dbReference>
<proteinExistence type="inferred from homology"/>
<comment type="cofactor">
    <cofactor evidence="3">
        <name>Co(2+)</name>
        <dbReference type="ChEBI" id="CHEBI:48828"/>
    </cofactor>
</comment>
<comment type="similarity">
    <text evidence="5 21">Belongs to the transketolase family.</text>
</comment>
<evidence type="ECO:0000256" key="16">
    <source>
        <dbReference type="PIRSR" id="PIRSR605478-1"/>
    </source>
</evidence>
<feature type="binding site" evidence="17">
    <location>
        <position position="460"/>
    </location>
    <ligand>
        <name>substrate</name>
    </ligand>
</feature>
<evidence type="ECO:0000256" key="5">
    <source>
        <dbReference type="ARBA" id="ARBA00007131"/>
    </source>
</evidence>
<evidence type="ECO:0000256" key="7">
    <source>
        <dbReference type="ARBA" id="ARBA00013152"/>
    </source>
</evidence>
<dbReference type="Proteomes" id="UP000224413">
    <property type="component" value="Unassembled WGS sequence"/>
</dbReference>
<evidence type="ECO:0000256" key="10">
    <source>
        <dbReference type="ARBA" id="ARBA00022723"/>
    </source>
</evidence>
<comment type="cofactor">
    <cofactor evidence="1">
        <name>Ca(2+)</name>
        <dbReference type="ChEBI" id="CHEBI:29108"/>
    </cofactor>
</comment>
<evidence type="ECO:0000256" key="12">
    <source>
        <dbReference type="ARBA" id="ARBA00022842"/>
    </source>
</evidence>
<comment type="caution">
    <text evidence="23">The sequence shown here is derived from an EMBL/GenBank/DDBJ whole genome shotgun (WGS) entry which is preliminary data.</text>
</comment>
<feature type="binding site" evidence="18">
    <location>
        <position position="68"/>
    </location>
    <ligand>
        <name>thiamine diphosphate</name>
        <dbReference type="ChEBI" id="CHEBI:58937"/>
    </ligand>
</feature>
<evidence type="ECO:0000256" key="18">
    <source>
        <dbReference type="PIRSR" id="PIRSR605478-3"/>
    </source>
</evidence>
<dbReference type="InterPro" id="IPR020826">
    <property type="entry name" value="Transketolase_BS"/>
</dbReference>
<dbReference type="SMART" id="SM00861">
    <property type="entry name" value="Transket_pyr"/>
    <property type="match status" value="1"/>
</dbReference>
<feature type="binding site" evidence="17">
    <location>
        <position position="263"/>
    </location>
    <ligand>
        <name>substrate</name>
    </ligand>
</feature>
<dbReference type="RefSeq" id="WP_098584017.1">
    <property type="nucleotide sequence ID" value="NZ_NUWJ01000202.1"/>
</dbReference>
<comment type="subunit">
    <text evidence="6 21">Homodimer.</text>
</comment>
<dbReference type="FunFam" id="3.40.50.970:FF:000004">
    <property type="entry name" value="Transketolase"/>
    <property type="match status" value="1"/>
</dbReference>
<feature type="active site" description="Proton donor" evidence="16">
    <location>
        <position position="410"/>
    </location>
</feature>
<dbReference type="FunFam" id="3.40.50.920:FF:000003">
    <property type="entry name" value="Transketolase"/>
    <property type="match status" value="1"/>
</dbReference>
<evidence type="ECO:0000256" key="8">
    <source>
        <dbReference type="ARBA" id="ARBA00016662"/>
    </source>
</evidence>
<dbReference type="GO" id="GO:0046872">
    <property type="term" value="F:metal ion binding"/>
    <property type="evidence" value="ECO:0007669"/>
    <property type="project" value="UniProtKB-KW"/>
</dbReference>
<evidence type="ECO:0000256" key="11">
    <source>
        <dbReference type="ARBA" id="ARBA00022837"/>
    </source>
</evidence>
<feature type="binding site" evidence="18">
    <location>
        <position position="263"/>
    </location>
    <ligand>
        <name>thiamine diphosphate</name>
        <dbReference type="ChEBI" id="CHEBI:58937"/>
    </ligand>
</feature>
<feature type="binding site" evidence="17">
    <location>
        <position position="472"/>
    </location>
    <ligand>
        <name>substrate</name>
    </ligand>
</feature>
<feature type="binding site" evidence="17">
    <location>
        <position position="468"/>
    </location>
    <ligand>
        <name>substrate</name>
    </ligand>
</feature>
<dbReference type="EC" id="2.2.1.1" evidence="7 15"/>
<dbReference type="InterPro" id="IPR033247">
    <property type="entry name" value="Transketolase_fam"/>
</dbReference>
<dbReference type="InterPro" id="IPR005478">
    <property type="entry name" value="Transketolase_bac-like"/>
</dbReference>
<dbReference type="GO" id="GO:0005829">
    <property type="term" value="C:cytosol"/>
    <property type="evidence" value="ECO:0007669"/>
    <property type="project" value="TreeGrafter"/>
</dbReference>
<dbReference type="InterPro" id="IPR005475">
    <property type="entry name" value="Transketolase-like_Pyr-bd"/>
</dbReference>
<evidence type="ECO:0000256" key="21">
    <source>
        <dbReference type="RuleBase" id="RU004996"/>
    </source>
</evidence>
<dbReference type="PROSITE" id="PS00801">
    <property type="entry name" value="TRANSKETOLASE_1"/>
    <property type="match status" value="1"/>
</dbReference>
<dbReference type="PROSITE" id="PS00802">
    <property type="entry name" value="TRANSKETOLASE_2"/>
    <property type="match status" value="1"/>
</dbReference>
<dbReference type="InterPro" id="IPR005474">
    <property type="entry name" value="Transketolase_N"/>
</dbReference>
<sequence>MTQNINQLAVNTIRTLSIDAINAANSGHPGLPMGAAPMAYALWANHLNHNPNHPEWFNRDRFVLSAGHGSSLLYSLLHLAGYDVSIDDLKNFRKLNSKTPGHPEFGHTPGVEATTGPLGQGIANAVGMAMAEAHLAAKFNKDGHSIIDHNTYALVGDGDLMEGVAYEAMSMAGHMKLGKLIVLYDSNEISLDGELGIAFSEDIQKRAESVHWQYVRVEDGNDVDAITKAIQLAKENTDQPTLIEIRTIIGYGSPKVAGTNKAHGNPLGVEEATATKQVYGWHYEEDFFVPEEVTAHFNELKQKGIEKENDWNEQFNSYRESNPALADELEKAITGDVLIEAKDILSFDTEKTISTRVASGEAINHYVKSIPSIFGGSADLSHSTMTDIKGEAVYAVESYAGRNIYFGVREHAMGAAANGLALHGGVKPFVSTFFVFNDYLRPSIRLAALQNLPVTYVFTHDSIAVGEDGPTHEPIEQLAALRAIPGLTVIRPSDANETASAWAYALQQTDGPVVLVLSRQNLPVFNETKANIENLSKGAYVLTQTNENPDVILIATGSEVSLAASAKAKLEEEQVSVRIVAMPSWELFDRQSNEYKESVLPSSITKRVSLEMGVSLGWERYVGQEGKILSIETFGASGTGAEVMNLFGFTTENVVQITKNVLNS</sequence>
<evidence type="ECO:0000256" key="3">
    <source>
        <dbReference type="ARBA" id="ARBA00001941"/>
    </source>
</evidence>
<dbReference type="Pfam" id="PF22613">
    <property type="entry name" value="Transketolase_C_1"/>
    <property type="match status" value="1"/>
</dbReference>
<dbReference type="InterPro" id="IPR009014">
    <property type="entry name" value="Transketo_C/PFOR_II"/>
</dbReference>
<dbReference type="CDD" id="cd07033">
    <property type="entry name" value="TPP_PYR_DXS_TK_like"/>
    <property type="match status" value="1"/>
</dbReference>
<dbReference type="AlphaFoldDB" id="A0A9X6WXE3"/>
<keyword evidence="12 19" id="KW-0460">Magnesium</keyword>
<evidence type="ECO:0000256" key="2">
    <source>
        <dbReference type="ARBA" id="ARBA00001936"/>
    </source>
</evidence>
<feature type="binding site" evidence="18">
    <location>
        <position position="436"/>
    </location>
    <ligand>
        <name>thiamine diphosphate</name>
        <dbReference type="ChEBI" id="CHEBI:58937"/>
    </ligand>
</feature>
<evidence type="ECO:0000313" key="24">
    <source>
        <dbReference type="Proteomes" id="UP000224413"/>
    </source>
</evidence>
<keyword evidence="10 19" id="KW-0479">Metal-binding</keyword>
<evidence type="ECO:0000256" key="20">
    <source>
        <dbReference type="PIRSR" id="PIRSR605478-5"/>
    </source>
</evidence>
<feature type="binding site" evidence="17">
    <location>
        <position position="356"/>
    </location>
    <ligand>
        <name>substrate</name>
    </ligand>
</feature>
<evidence type="ECO:0000256" key="19">
    <source>
        <dbReference type="PIRSR" id="PIRSR605478-4"/>
    </source>
</evidence>
<comment type="function">
    <text evidence="4 21">Catalyzes the transfer of a two-carbon ketol group from a ketose donor to an aldose acceptor, via a covalent intermediate with the cofactor thiamine pyrophosphate.</text>
</comment>
<evidence type="ECO:0000256" key="6">
    <source>
        <dbReference type="ARBA" id="ARBA00011738"/>
    </source>
</evidence>
<dbReference type="Pfam" id="PF00456">
    <property type="entry name" value="Transketolase_N"/>
    <property type="match status" value="1"/>
</dbReference>
<feature type="site" description="Important for catalytic activity" evidence="20">
    <location>
        <position position="263"/>
    </location>
</feature>
<feature type="domain" description="Transketolase-like pyrimidine-binding" evidence="22">
    <location>
        <begin position="353"/>
        <end position="524"/>
    </location>
</feature>
<gene>
    <name evidence="23" type="primary">tkt</name>
    <name evidence="23" type="ORF">COI98_21775</name>
</gene>
<comment type="catalytic activity">
    <reaction evidence="14 21">
        <text>D-sedoheptulose 7-phosphate + D-glyceraldehyde 3-phosphate = aldehydo-D-ribose 5-phosphate + D-xylulose 5-phosphate</text>
        <dbReference type="Rhea" id="RHEA:10508"/>
        <dbReference type="ChEBI" id="CHEBI:57483"/>
        <dbReference type="ChEBI" id="CHEBI:57737"/>
        <dbReference type="ChEBI" id="CHEBI:58273"/>
        <dbReference type="ChEBI" id="CHEBI:59776"/>
        <dbReference type="EC" id="2.2.1.1"/>
    </reaction>
</comment>
<feature type="binding site" evidence="18">
    <location>
        <position position="158"/>
    </location>
    <ligand>
        <name>thiamine diphosphate</name>
        <dbReference type="ChEBI" id="CHEBI:58937"/>
    </ligand>
</feature>
<feature type="binding site" evidence="19">
    <location>
        <position position="189"/>
    </location>
    <ligand>
        <name>Mg(2+)</name>
        <dbReference type="ChEBI" id="CHEBI:18420"/>
    </ligand>
</feature>
<dbReference type="InterPro" id="IPR055152">
    <property type="entry name" value="Transketolase-like_C_2"/>
</dbReference>
<dbReference type="NCBIfam" id="TIGR00232">
    <property type="entry name" value="tktlase_bact"/>
    <property type="match status" value="1"/>
</dbReference>
<keyword evidence="11 21" id="KW-0106">Calcium</keyword>
<feature type="site" description="Important for catalytic activity" evidence="20">
    <location>
        <position position="28"/>
    </location>
</feature>
<dbReference type="SUPFAM" id="SSF52518">
    <property type="entry name" value="Thiamin diphosphate-binding fold (THDP-binding)"/>
    <property type="match status" value="2"/>
</dbReference>
<dbReference type="Gene3D" id="3.40.50.970">
    <property type="match status" value="2"/>
</dbReference>
<evidence type="ECO:0000256" key="9">
    <source>
        <dbReference type="ARBA" id="ARBA00022679"/>
    </source>
</evidence>
<evidence type="ECO:0000256" key="1">
    <source>
        <dbReference type="ARBA" id="ARBA00001913"/>
    </source>
</evidence>
<evidence type="ECO:0000256" key="4">
    <source>
        <dbReference type="ARBA" id="ARBA00002931"/>
    </source>
</evidence>
<evidence type="ECO:0000256" key="14">
    <source>
        <dbReference type="ARBA" id="ARBA00049473"/>
    </source>
</evidence>
<evidence type="ECO:0000256" key="15">
    <source>
        <dbReference type="NCBIfam" id="TIGR00232"/>
    </source>
</evidence>
<name>A0A9X6WXE3_BACCE</name>
<dbReference type="CDD" id="cd02012">
    <property type="entry name" value="TPP_TK"/>
    <property type="match status" value="1"/>
</dbReference>
<evidence type="ECO:0000259" key="22">
    <source>
        <dbReference type="SMART" id="SM00861"/>
    </source>
</evidence>
<comment type="cofactor">
    <cofactor evidence="21">
        <name>Mg(2+)</name>
        <dbReference type="ChEBI" id="CHEBI:18420"/>
    </cofactor>
    <cofactor evidence="21">
        <name>Ca(2+)</name>
        <dbReference type="ChEBI" id="CHEBI:29108"/>
    </cofactor>
    <cofactor evidence="21">
        <name>Mn(2+)</name>
        <dbReference type="ChEBI" id="CHEBI:29035"/>
    </cofactor>
    <cofactor evidence="21">
        <name>Co(2+)</name>
        <dbReference type="ChEBI" id="CHEBI:48828"/>
    </cofactor>
    <text evidence="21">Binds 1 Mg(2+) ion per subunit. Can also utilize other divalent metal cations, such as Ca(2+), Mn(2+) and Co(2+).</text>
</comment>
<dbReference type="SUPFAM" id="SSF52922">
    <property type="entry name" value="TK C-terminal domain-like"/>
    <property type="match status" value="1"/>
</dbReference>
<evidence type="ECO:0000256" key="17">
    <source>
        <dbReference type="PIRSR" id="PIRSR605478-2"/>
    </source>
</evidence>
<feature type="binding site" evidence="19">
    <location>
        <position position="187"/>
    </location>
    <ligand>
        <name>Mg(2+)</name>
        <dbReference type="ChEBI" id="CHEBI:18420"/>
    </ligand>
</feature>
<comment type="cofactor">
    <cofactor evidence="2">
        <name>Mn(2+)</name>
        <dbReference type="ChEBI" id="CHEBI:29035"/>
    </cofactor>
</comment>
<dbReference type="InterPro" id="IPR029061">
    <property type="entry name" value="THDP-binding"/>
</dbReference>
<reference evidence="23 24" key="1">
    <citation type="submission" date="2017-09" db="EMBL/GenBank/DDBJ databases">
        <title>Large-scale bioinformatics analysis of Bacillus genomes uncovers conserved roles of natural products in bacterial physiology.</title>
        <authorList>
            <consortium name="Agbiome Team Llc"/>
            <person name="Bleich R.M."/>
            <person name="Grubbs K.J."/>
            <person name="Santa Maria K.C."/>
            <person name="Allen S.E."/>
            <person name="Farag S."/>
            <person name="Shank E.A."/>
            <person name="Bowers A."/>
        </authorList>
    </citation>
    <scope>NUCLEOTIDE SEQUENCE [LARGE SCALE GENOMIC DNA]</scope>
    <source>
        <strain evidence="23 24">AFS083741</strain>
    </source>
</reference>
<evidence type="ECO:0000256" key="13">
    <source>
        <dbReference type="ARBA" id="ARBA00023052"/>
    </source>
</evidence>
<comment type="cofactor">
    <cofactor evidence="18">
        <name>thiamine diphosphate</name>
        <dbReference type="ChEBI" id="CHEBI:58937"/>
    </cofactor>
    <text evidence="18">Binds 1 thiamine pyrophosphate per subunit. During the reaction, the substrate forms a covalent intermediate with the cofactor.</text>
</comment>